<organism evidence="2 3">
    <name type="scientific">Ignisphaera cupida</name>
    <dbReference type="NCBI Taxonomy" id="3050454"/>
    <lineage>
        <taxon>Archaea</taxon>
        <taxon>Thermoproteota</taxon>
        <taxon>Thermoprotei</taxon>
        <taxon>Desulfurococcales</taxon>
        <taxon>Desulfurococcaceae</taxon>
        <taxon>Ignisphaera</taxon>
    </lineage>
</organism>
<evidence type="ECO:0000313" key="2">
    <source>
        <dbReference type="EMBL" id="MDK6029001.1"/>
    </source>
</evidence>
<sequence length="410" mass="46052">MFHEDEEVSGRSIELTDENPELTTALVEAARDIINKVYANYAKPALENRDRIRSILEIKRFSGSLEQGSKIVIAVDSTWSKPVLEIVSGVFGVVASGYVVVGPSGTSSYEICRVVSLVGNSEKHINTAIEISAKIMEYDAAAKALDKHSYADMVMLDGSLYFSTRPSFFKPAREVHGDPLENVSNIDELISISSAMLLKLFNKADKAHVPVVGVVKRVSSTFIASYIERSDPELANRLRKLNDKVMLSYVLEPGEYIVISSYLDIFKEHLNIMKRFSKALKHRRIQAILDTIEMCVSEEAGEELKKLCNAMKETAIIFYKPPSDMVYPQAIRLDVYPKSRIDEIVKYVMLNTSQNAVPIPIDYADRFIRLESTSIKRLYSLILNYGIKEKSNALIALGLTNPQKSYLFML</sequence>
<evidence type="ECO:0000259" key="1">
    <source>
        <dbReference type="SMART" id="SM00933"/>
    </source>
</evidence>
<proteinExistence type="predicted"/>
<accession>A0ABD4Z6Q1</accession>
<keyword evidence="3" id="KW-1185">Reference proteome</keyword>
<evidence type="ECO:0000313" key="3">
    <source>
        <dbReference type="Proteomes" id="UP001529235"/>
    </source>
</evidence>
<gene>
    <name evidence="2" type="ORF">QPL79_06455</name>
</gene>
<dbReference type="InterPro" id="IPR018977">
    <property type="entry name" value="NurA_domain"/>
</dbReference>
<dbReference type="AlphaFoldDB" id="A0ABD4Z6Q1"/>
<dbReference type="Proteomes" id="UP001529235">
    <property type="component" value="Unassembled WGS sequence"/>
</dbReference>
<dbReference type="SMART" id="SM00933">
    <property type="entry name" value="NurA"/>
    <property type="match status" value="1"/>
</dbReference>
<dbReference type="Pfam" id="PF09376">
    <property type="entry name" value="NurA"/>
    <property type="match status" value="1"/>
</dbReference>
<dbReference type="RefSeq" id="WP_285273984.1">
    <property type="nucleotide sequence ID" value="NZ_JASNVW010000003.1"/>
</dbReference>
<dbReference type="EMBL" id="JASNVW010000003">
    <property type="protein sequence ID" value="MDK6029001.1"/>
    <property type="molecule type" value="Genomic_DNA"/>
</dbReference>
<comment type="caution">
    <text evidence="2">The sequence shown here is derived from an EMBL/GenBank/DDBJ whole genome shotgun (WGS) entry which is preliminary data.</text>
</comment>
<reference evidence="2 3" key="1">
    <citation type="submission" date="2023-05" db="EMBL/GenBank/DDBJ databases">
        <title>A new hyperthermophilic archaea 'Ignisphaera cupida' sp. nov. and description of the family 'Ignisphaeraceae' fam. nov.</title>
        <authorList>
            <person name="Podosokorskaya O.A."/>
            <person name="Elcheninov A.G."/>
            <person name="Klukina A."/>
            <person name="Merkel A.Y."/>
        </authorList>
    </citation>
    <scope>NUCLEOTIDE SEQUENCE [LARGE SCALE GENOMIC DNA]</scope>
    <source>
        <strain evidence="2 3">4213-co</strain>
    </source>
</reference>
<feature type="domain" description="NurA" evidence="1">
    <location>
        <begin position="70"/>
        <end position="370"/>
    </location>
</feature>
<name>A0ABD4Z6Q1_9CREN</name>
<protein>
    <submittedName>
        <fullName evidence="2">DNA double-strand break repair nuclease NurA</fullName>
    </submittedName>
</protein>